<accession>A0A285M1T6</accession>
<name>A0A285M1T6_9NOCA</name>
<keyword evidence="2" id="KW-0732">Signal</keyword>
<feature type="chain" id="PRO_5012990226" description="DUF3558 domain-containing protein" evidence="2">
    <location>
        <begin position="27"/>
        <end position="196"/>
    </location>
</feature>
<dbReference type="PROSITE" id="PS51318">
    <property type="entry name" value="TAT"/>
    <property type="match status" value="1"/>
</dbReference>
<dbReference type="Pfam" id="PF12079">
    <property type="entry name" value="DUF3558"/>
    <property type="match status" value="1"/>
</dbReference>
<gene>
    <name evidence="3" type="ORF">SAMN04244553_6520</name>
</gene>
<dbReference type="EMBL" id="OBEG01000009">
    <property type="protein sequence ID" value="SNY89501.1"/>
    <property type="molecule type" value="Genomic_DNA"/>
</dbReference>
<reference evidence="3 4" key="1">
    <citation type="submission" date="2017-09" db="EMBL/GenBank/DDBJ databases">
        <authorList>
            <person name="Ehlers B."/>
            <person name="Leendertz F.H."/>
        </authorList>
    </citation>
    <scope>NUCLEOTIDE SEQUENCE [LARGE SCALE GENOMIC DNA]</scope>
    <source>
        <strain evidence="3 4">DSM 45537</strain>
    </source>
</reference>
<evidence type="ECO:0008006" key="5">
    <source>
        <dbReference type="Google" id="ProtNLM"/>
    </source>
</evidence>
<evidence type="ECO:0000313" key="3">
    <source>
        <dbReference type="EMBL" id="SNY89501.1"/>
    </source>
</evidence>
<dbReference type="InterPro" id="IPR006311">
    <property type="entry name" value="TAT_signal"/>
</dbReference>
<keyword evidence="4" id="KW-1185">Reference proteome</keyword>
<dbReference type="AlphaFoldDB" id="A0A285M1T6"/>
<protein>
    <recommendedName>
        <fullName evidence="5">DUF3558 domain-containing protein</fullName>
    </recommendedName>
</protein>
<organism evidence="3 4">
    <name type="scientific">Nocardia amikacinitolerans</name>
    <dbReference type="NCBI Taxonomy" id="756689"/>
    <lineage>
        <taxon>Bacteria</taxon>
        <taxon>Bacillati</taxon>
        <taxon>Actinomycetota</taxon>
        <taxon>Actinomycetes</taxon>
        <taxon>Mycobacteriales</taxon>
        <taxon>Nocardiaceae</taxon>
        <taxon>Nocardia</taxon>
    </lineage>
</organism>
<proteinExistence type="predicted"/>
<evidence type="ECO:0000313" key="4">
    <source>
        <dbReference type="Proteomes" id="UP000219565"/>
    </source>
</evidence>
<feature type="compositionally biased region" description="Low complexity" evidence="1">
    <location>
        <begin position="27"/>
        <end position="44"/>
    </location>
</feature>
<dbReference type="RefSeq" id="WP_143861583.1">
    <property type="nucleotide sequence ID" value="NZ_OBEG01000009.1"/>
</dbReference>
<sequence>MPSSVCDRRWILGVVGAAVVAATATACDTSGSPSPSASAPTTSPVAPPPWPLTDLTYHPCSVLGPDEIARFVLEPSGKQATPPRELPSCSWSSIQTGQSGGFTLRFAPATSDLSDLDQRRVRDPLERTITIAGRRAALTPTLRPDGRNGSCSLYASVPSGGSFYLGIAVSGIATGVDWDVCAKTIDVATVIAARLR</sequence>
<dbReference type="OrthoDB" id="4555480at2"/>
<dbReference type="Proteomes" id="UP000219565">
    <property type="component" value="Unassembled WGS sequence"/>
</dbReference>
<dbReference type="InterPro" id="IPR024520">
    <property type="entry name" value="DUF3558"/>
</dbReference>
<feature type="region of interest" description="Disordered" evidence="1">
    <location>
        <begin position="27"/>
        <end position="47"/>
    </location>
</feature>
<feature type="signal peptide" evidence="2">
    <location>
        <begin position="1"/>
        <end position="26"/>
    </location>
</feature>
<evidence type="ECO:0000256" key="2">
    <source>
        <dbReference type="SAM" id="SignalP"/>
    </source>
</evidence>
<evidence type="ECO:0000256" key="1">
    <source>
        <dbReference type="SAM" id="MobiDB-lite"/>
    </source>
</evidence>